<protein>
    <submittedName>
        <fullName evidence="6">CRP/FNR family transcriptional regulator</fullName>
    </submittedName>
</protein>
<dbReference type="SUPFAM" id="SSF46785">
    <property type="entry name" value="Winged helix' DNA-binding domain"/>
    <property type="match status" value="1"/>
</dbReference>
<dbReference type="GO" id="GO:0005829">
    <property type="term" value="C:cytosol"/>
    <property type="evidence" value="ECO:0007669"/>
    <property type="project" value="TreeGrafter"/>
</dbReference>
<dbReference type="Pfam" id="PF00027">
    <property type="entry name" value="cNMP_binding"/>
    <property type="match status" value="1"/>
</dbReference>
<evidence type="ECO:0000256" key="3">
    <source>
        <dbReference type="ARBA" id="ARBA00023163"/>
    </source>
</evidence>
<dbReference type="GO" id="GO:0003677">
    <property type="term" value="F:DNA binding"/>
    <property type="evidence" value="ECO:0007669"/>
    <property type="project" value="UniProtKB-KW"/>
</dbReference>
<dbReference type="InterPro" id="IPR012318">
    <property type="entry name" value="HTH_CRP"/>
</dbReference>
<dbReference type="Gene3D" id="2.60.120.10">
    <property type="entry name" value="Jelly Rolls"/>
    <property type="match status" value="1"/>
</dbReference>
<accession>A0A840YYG7</accession>
<dbReference type="EMBL" id="JACIJI010000002">
    <property type="protein sequence ID" value="MBB5718821.1"/>
    <property type="molecule type" value="Genomic_DNA"/>
</dbReference>
<dbReference type="InterPro" id="IPR036390">
    <property type="entry name" value="WH_DNA-bd_sf"/>
</dbReference>
<evidence type="ECO:0000259" key="5">
    <source>
        <dbReference type="PROSITE" id="PS51063"/>
    </source>
</evidence>
<dbReference type="PROSITE" id="PS00042">
    <property type="entry name" value="HTH_CRP_1"/>
    <property type="match status" value="1"/>
</dbReference>
<evidence type="ECO:0000256" key="2">
    <source>
        <dbReference type="ARBA" id="ARBA00023125"/>
    </source>
</evidence>
<dbReference type="Proteomes" id="UP000554342">
    <property type="component" value="Unassembled WGS sequence"/>
</dbReference>
<dbReference type="SUPFAM" id="SSF51206">
    <property type="entry name" value="cAMP-binding domain-like"/>
    <property type="match status" value="1"/>
</dbReference>
<keyword evidence="1" id="KW-0805">Transcription regulation</keyword>
<dbReference type="PROSITE" id="PS51063">
    <property type="entry name" value="HTH_CRP_2"/>
    <property type="match status" value="1"/>
</dbReference>
<comment type="caution">
    <text evidence="6">The sequence shown here is derived from an EMBL/GenBank/DDBJ whole genome shotgun (WGS) entry which is preliminary data.</text>
</comment>
<dbReference type="InterPro" id="IPR014710">
    <property type="entry name" value="RmlC-like_jellyroll"/>
</dbReference>
<evidence type="ECO:0000256" key="1">
    <source>
        <dbReference type="ARBA" id="ARBA00023015"/>
    </source>
</evidence>
<dbReference type="InterPro" id="IPR036388">
    <property type="entry name" value="WH-like_DNA-bd_sf"/>
</dbReference>
<proteinExistence type="predicted"/>
<dbReference type="Pfam" id="PF13545">
    <property type="entry name" value="HTH_Crp_2"/>
    <property type="match status" value="1"/>
</dbReference>
<dbReference type="CDD" id="cd00092">
    <property type="entry name" value="HTH_CRP"/>
    <property type="match status" value="1"/>
</dbReference>
<evidence type="ECO:0000313" key="6">
    <source>
        <dbReference type="EMBL" id="MBB5718821.1"/>
    </source>
</evidence>
<evidence type="ECO:0000313" key="7">
    <source>
        <dbReference type="Proteomes" id="UP000554342"/>
    </source>
</evidence>
<feature type="domain" description="HTH crp-type" evidence="5">
    <location>
        <begin position="149"/>
        <end position="224"/>
    </location>
</feature>
<dbReference type="PANTHER" id="PTHR24567">
    <property type="entry name" value="CRP FAMILY TRANSCRIPTIONAL REGULATORY PROTEIN"/>
    <property type="match status" value="1"/>
</dbReference>
<dbReference type="InterPro" id="IPR050397">
    <property type="entry name" value="Env_Response_Regulators"/>
</dbReference>
<dbReference type="CDD" id="cd00038">
    <property type="entry name" value="CAP_ED"/>
    <property type="match status" value="1"/>
</dbReference>
<dbReference type="SMART" id="SM00100">
    <property type="entry name" value="cNMP"/>
    <property type="match status" value="1"/>
</dbReference>
<dbReference type="GO" id="GO:0003700">
    <property type="term" value="F:DNA-binding transcription factor activity"/>
    <property type="evidence" value="ECO:0007669"/>
    <property type="project" value="InterPro"/>
</dbReference>
<organism evidence="6 7">
    <name type="scientific">Stakelama sediminis</name>
    <dbReference type="NCBI Taxonomy" id="463200"/>
    <lineage>
        <taxon>Bacteria</taxon>
        <taxon>Pseudomonadati</taxon>
        <taxon>Pseudomonadota</taxon>
        <taxon>Alphaproteobacteria</taxon>
        <taxon>Sphingomonadales</taxon>
        <taxon>Sphingomonadaceae</taxon>
        <taxon>Stakelama</taxon>
    </lineage>
</organism>
<dbReference type="InterPro" id="IPR018335">
    <property type="entry name" value="Tscrpt_reg_HTH_Crp-type_CS"/>
</dbReference>
<dbReference type="Gene3D" id="1.10.10.10">
    <property type="entry name" value="Winged helix-like DNA-binding domain superfamily/Winged helix DNA-binding domain"/>
    <property type="match status" value="1"/>
</dbReference>
<keyword evidence="2" id="KW-0238">DNA-binding</keyword>
<feature type="domain" description="Cyclic nucleotide-binding" evidence="4">
    <location>
        <begin position="18"/>
        <end position="135"/>
    </location>
</feature>
<dbReference type="PRINTS" id="PR00034">
    <property type="entry name" value="HTHCRP"/>
</dbReference>
<name>A0A840YYG7_9SPHN</name>
<evidence type="ECO:0000259" key="4">
    <source>
        <dbReference type="PROSITE" id="PS50042"/>
    </source>
</evidence>
<gene>
    <name evidence="6" type="ORF">FHR23_001744</name>
</gene>
<dbReference type="SMART" id="SM00419">
    <property type="entry name" value="HTH_CRP"/>
    <property type="match status" value="1"/>
</dbReference>
<sequence>MSAVPERCLDCLVRDTALCSAMEDQELVALSAIGRRKIYPGGQVVTWSGDPNSFCANIVTGVLKVTASTPDGREQIVGLLHPGDFVGEPFAEEAPLTITAVSDTDLCLFPRESFQRTMDEHPRMEKLLLRRTMASLTQAQQRLLALGRRNAGEKIAGFLIDLCDRMAPDAEGPVEIDLPISRGEMADYLGLTIETVSRQLTGLRRDGVVSFEKGNRHFRVLDRARLEHLADPE</sequence>
<dbReference type="AlphaFoldDB" id="A0A840YYG7"/>
<keyword evidence="7" id="KW-1185">Reference proteome</keyword>
<dbReference type="InterPro" id="IPR000595">
    <property type="entry name" value="cNMP-bd_dom"/>
</dbReference>
<dbReference type="PROSITE" id="PS50042">
    <property type="entry name" value="CNMP_BINDING_3"/>
    <property type="match status" value="1"/>
</dbReference>
<reference evidence="6 7" key="1">
    <citation type="submission" date="2020-08" db="EMBL/GenBank/DDBJ databases">
        <title>Genomic Encyclopedia of Type Strains, Phase IV (KMG-IV): sequencing the most valuable type-strain genomes for metagenomic binning, comparative biology and taxonomic classification.</title>
        <authorList>
            <person name="Goeker M."/>
        </authorList>
    </citation>
    <scope>NUCLEOTIDE SEQUENCE [LARGE SCALE GENOMIC DNA]</scope>
    <source>
        <strain evidence="6 7">DSM 27203</strain>
    </source>
</reference>
<keyword evidence="3" id="KW-0804">Transcription</keyword>
<dbReference type="RefSeq" id="WP_184002895.1">
    <property type="nucleotide sequence ID" value="NZ_BAABIF010000013.1"/>
</dbReference>
<dbReference type="PANTHER" id="PTHR24567:SF75">
    <property type="entry name" value="FUMARATE AND NITRATE REDUCTION REGULATORY PROTEIN"/>
    <property type="match status" value="1"/>
</dbReference>
<dbReference type="InterPro" id="IPR018490">
    <property type="entry name" value="cNMP-bd_dom_sf"/>
</dbReference>